<evidence type="ECO:0000256" key="1">
    <source>
        <dbReference type="ARBA" id="ARBA00023125"/>
    </source>
</evidence>
<feature type="domain" description="HTH tetR-type" evidence="3">
    <location>
        <begin position="15"/>
        <end position="73"/>
    </location>
</feature>
<dbReference type="InterPro" id="IPR001647">
    <property type="entry name" value="HTH_TetR"/>
</dbReference>
<dbReference type="EMBL" id="CP003229">
    <property type="protein sequence ID" value="AEW98798.1"/>
    <property type="molecule type" value="Genomic_DNA"/>
</dbReference>
<sequence length="207" mass="22395">MAMPSPAEPQRRHARSNRARILQVARRELGARPDATLDEIAQAAGVVRRTLYGHFPGRGALLEALGEEAAEALRQALVRAHDPEDPPEWALARFVLAIWPIGDRYRMLLSLARRDLGEERVGELLAPATEHCLALLERGQAEGVFHRHLPAPVLSAALQGISFALLESVNLGAWEDDGTSAAVTHLIAAGVAPERALEIARTIGPAE</sequence>
<dbReference type="InterPro" id="IPR036271">
    <property type="entry name" value="Tet_transcr_reg_TetR-rel_C_sf"/>
</dbReference>
<keyword evidence="4" id="KW-0614">Plasmid</keyword>
<dbReference type="GO" id="GO:0000976">
    <property type="term" value="F:transcription cis-regulatory region binding"/>
    <property type="evidence" value="ECO:0007669"/>
    <property type="project" value="TreeGrafter"/>
</dbReference>
<dbReference type="PATRIC" id="fig|1003195.11.peg.1086"/>
<evidence type="ECO:0000256" key="2">
    <source>
        <dbReference type="PROSITE-ProRule" id="PRU00335"/>
    </source>
</evidence>
<organism evidence="4 5">
    <name type="scientific">Streptantibioticus cattleyicolor (strain ATCC 35852 / DSM 46488 / JCM 4925 / NBRC 14057 / NRRL 8057)</name>
    <name type="common">Streptomyces cattleya</name>
    <dbReference type="NCBI Taxonomy" id="1003195"/>
    <lineage>
        <taxon>Bacteria</taxon>
        <taxon>Bacillati</taxon>
        <taxon>Actinomycetota</taxon>
        <taxon>Actinomycetes</taxon>
        <taxon>Kitasatosporales</taxon>
        <taxon>Streptomycetaceae</taxon>
        <taxon>Streptantibioticus</taxon>
    </lineage>
</organism>
<dbReference type="AlphaFoldDB" id="F8JJ93"/>
<dbReference type="PROSITE" id="PS50977">
    <property type="entry name" value="HTH_TETR_2"/>
    <property type="match status" value="1"/>
</dbReference>
<dbReference type="InterPro" id="IPR050109">
    <property type="entry name" value="HTH-type_TetR-like_transc_reg"/>
</dbReference>
<dbReference type="Pfam" id="PF00440">
    <property type="entry name" value="TetR_N"/>
    <property type="match status" value="1"/>
</dbReference>
<dbReference type="SUPFAM" id="SSF46689">
    <property type="entry name" value="Homeodomain-like"/>
    <property type="match status" value="1"/>
</dbReference>
<dbReference type="SUPFAM" id="SSF48498">
    <property type="entry name" value="Tetracyclin repressor-like, C-terminal domain"/>
    <property type="match status" value="1"/>
</dbReference>
<dbReference type="HOGENOM" id="CLU_069356_38_0_11"/>
<dbReference type="GO" id="GO:0003700">
    <property type="term" value="F:DNA-binding transcription factor activity"/>
    <property type="evidence" value="ECO:0007669"/>
    <property type="project" value="TreeGrafter"/>
</dbReference>
<dbReference type="KEGG" id="sct:SCAT_p1128"/>
<protein>
    <submittedName>
        <fullName evidence="4">Regulatory protein</fullName>
    </submittedName>
</protein>
<reference evidence="5" key="1">
    <citation type="submission" date="2011-12" db="EMBL/GenBank/DDBJ databases">
        <title>Complete genome sequence of Streptomyces cattleya strain DSM 46488.</title>
        <authorList>
            <person name="Ou H.-Y."/>
            <person name="Li P."/>
            <person name="Zhao C."/>
            <person name="O'Hagan D."/>
            <person name="Deng Z."/>
        </authorList>
    </citation>
    <scope>NUCLEOTIDE SEQUENCE [LARGE SCALE GENOMIC DNA]</scope>
    <source>
        <strain evidence="5">ATCC 35852 / DSM 46488 / JCM 4925 / NBRC 14057 / NRRL 8057</strain>
        <plasmid evidence="5">Plasmid pSCATT</plasmid>
    </source>
</reference>
<evidence type="ECO:0000313" key="4">
    <source>
        <dbReference type="EMBL" id="AEW98798.1"/>
    </source>
</evidence>
<dbReference type="InterPro" id="IPR009057">
    <property type="entry name" value="Homeodomain-like_sf"/>
</dbReference>
<feature type="DNA-binding region" description="H-T-H motif" evidence="2">
    <location>
        <begin position="36"/>
        <end position="55"/>
    </location>
</feature>
<dbReference type="Proteomes" id="UP000007842">
    <property type="component" value="Plasmid pSCATT"/>
</dbReference>
<dbReference type="PANTHER" id="PTHR30055:SF209">
    <property type="entry name" value="POSSIBLE TRANSCRIPTIONAL REGULATORY PROTEIN (PROBABLY TETR-FAMILY)"/>
    <property type="match status" value="1"/>
</dbReference>
<name>F8JJ93_STREN</name>
<keyword evidence="5" id="KW-1185">Reference proteome</keyword>
<evidence type="ECO:0000259" key="3">
    <source>
        <dbReference type="PROSITE" id="PS50977"/>
    </source>
</evidence>
<geneLocation type="plasmid" evidence="4 5">
    <name>pSCATT</name>
</geneLocation>
<accession>G8XGX1</accession>
<dbReference type="PANTHER" id="PTHR30055">
    <property type="entry name" value="HTH-TYPE TRANSCRIPTIONAL REGULATOR RUTR"/>
    <property type="match status" value="1"/>
</dbReference>
<dbReference type="KEGG" id="scy:SCATT_p06050"/>
<dbReference type="Gene3D" id="1.10.357.10">
    <property type="entry name" value="Tetracycline Repressor, domain 2"/>
    <property type="match status" value="1"/>
</dbReference>
<keyword evidence="1 2" id="KW-0238">DNA-binding</keyword>
<evidence type="ECO:0000313" key="5">
    <source>
        <dbReference type="Proteomes" id="UP000007842"/>
    </source>
</evidence>
<dbReference type="RefSeq" id="WP_014151577.1">
    <property type="nucleotide sequence ID" value="NC_016113.1"/>
</dbReference>
<accession>F8JJ93</accession>
<proteinExistence type="predicted"/>
<gene>
    <name evidence="4" type="ordered locus">SCATT_p06050</name>
</gene>